<dbReference type="RefSeq" id="WP_012481606.1">
    <property type="nucleotide sequence ID" value="NZ_CP040440.1"/>
</dbReference>
<reference evidence="1 2" key="1">
    <citation type="submission" date="2015-03" db="EMBL/GenBank/DDBJ databases">
        <title>Draft genome of Stenotrophomonas maltophila isolated from urine specimen.</title>
        <authorList>
            <person name="Murugan N."/>
            <person name="Malathi J."/>
            <person name="Umashankar V."/>
            <person name="Madhavan H."/>
        </authorList>
    </citation>
    <scope>NUCLEOTIDE SEQUENCE [LARGE SCALE GENOMIC DNA]</scope>
    <source>
        <strain evidence="1 2">JMNMN1</strain>
    </source>
</reference>
<sequence length="71" mass="7877">MNPSTDPRDAEERALAQALREQVQREETPDVSDALQKRIAAESRDSGVGYVVVQVLLFGALLAAAAWYFWV</sequence>
<accession>A0A0F5ZM36</accession>
<protein>
    <submittedName>
        <fullName evidence="1">Membrane protein</fullName>
    </submittedName>
</protein>
<dbReference type="AlphaFoldDB" id="A0A0F5ZM36"/>
<evidence type="ECO:0000313" key="2">
    <source>
        <dbReference type="Proteomes" id="UP000243478"/>
    </source>
</evidence>
<dbReference type="PATRIC" id="fig|40324.63.peg.7151"/>
<dbReference type="EMBL" id="JZRZ01000030">
    <property type="protein sequence ID" value="KKD56781.1"/>
    <property type="molecule type" value="Genomic_DNA"/>
</dbReference>
<comment type="caution">
    <text evidence="1">The sequence shown here is derived from an EMBL/GenBank/DDBJ whole genome shotgun (WGS) entry which is preliminary data.</text>
</comment>
<gene>
    <name evidence="1" type="ORF">VM57_19280</name>
</gene>
<name>A0A0F5ZM36_STEMA</name>
<proteinExistence type="predicted"/>
<dbReference type="Proteomes" id="UP000243478">
    <property type="component" value="Unassembled WGS sequence"/>
</dbReference>
<evidence type="ECO:0000313" key="1">
    <source>
        <dbReference type="EMBL" id="KKD56781.1"/>
    </source>
</evidence>
<organism evidence="1 2">
    <name type="scientific">Stenotrophomonas maltophilia</name>
    <name type="common">Pseudomonas maltophilia</name>
    <name type="synonym">Xanthomonas maltophilia</name>
    <dbReference type="NCBI Taxonomy" id="40324"/>
    <lineage>
        <taxon>Bacteria</taxon>
        <taxon>Pseudomonadati</taxon>
        <taxon>Pseudomonadota</taxon>
        <taxon>Gammaproteobacteria</taxon>
        <taxon>Lysobacterales</taxon>
        <taxon>Lysobacteraceae</taxon>
        <taxon>Stenotrophomonas</taxon>
        <taxon>Stenotrophomonas maltophilia group</taxon>
    </lineage>
</organism>